<proteinExistence type="predicted"/>
<evidence type="ECO:0000256" key="2">
    <source>
        <dbReference type="ARBA" id="ARBA00022692"/>
    </source>
</evidence>
<evidence type="ECO:0000256" key="3">
    <source>
        <dbReference type="ARBA" id="ARBA00022989"/>
    </source>
</evidence>
<dbReference type="PANTHER" id="PTHR21191:SF16">
    <property type="entry name" value="AQUAPORIN"/>
    <property type="match status" value="1"/>
</dbReference>
<sequence length="296" mass="33142">MTSATTWREVWDTLVGIPLSTPHTESVVLAVAAYYIINLAVCFSLYKLSDLILPSILRMLALDFFQTMIYVTYPIGHGFLRKHHGHVGYFLFVVPLNTLTVFTFTKGNESIIGTIVKFSKGRLSMVRFLSHGAVQILAAFAARQLGIVILELGFHSGFNTHLEAFTPVCHSDLHLTLVMGFLLEFVGTAWDAWVFQQQFFKFQPLDVAFKFCNTALLVSLGCPLTGMYMNPAMASAFTLGCEDTPLPHHFLVYWVAPILGTFLSLWISQHYSLLKFGQDKGSGKKEESTSKKRKQA</sequence>
<dbReference type="EMBL" id="VSWD01000001">
    <property type="protein sequence ID" value="KAK3108845.1"/>
    <property type="molecule type" value="Genomic_DNA"/>
</dbReference>
<name>A0AA88YU87_PINIB</name>
<keyword evidence="2 5" id="KW-0812">Transmembrane</keyword>
<dbReference type="SUPFAM" id="SSF81338">
    <property type="entry name" value="Aquaporin-like"/>
    <property type="match status" value="1"/>
</dbReference>
<dbReference type="PANTHER" id="PTHR21191">
    <property type="entry name" value="AQUAPORIN"/>
    <property type="match status" value="1"/>
</dbReference>
<evidence type="ECO:0000256" key="5">
    <source>
        <dbReference type="SAM" id="Phobius"/>
    </source>
</evidence>
<keyword evidence="4 5" id="KW-0472">Membrane</keyword>
<dbReference type="AlphaFoldDB" id="A0AA88YU87"/>
<dbReference type="Proteomes" id="UP001186944">
    <property type="component" value="Unassembled WGS sequence"/>
</dbReference>
<gene>
    <name evidence="6" type="ORF">FSP39_017125</name>
</gene>
<feature type="transmembrane region" description="Helical" evidence="5">
    <location>
        <begin position="126"/>
        <end position="153"/>
    </location>
</feature>
<dbReference type="Pfam" id="PF00230">
    <property type="entry name" value="MIP"/>
    <property type="match status" value="1"/>
</dbReference>
<dbReference type="Gene3D" id="1.20.1080.10">
    <property type="entry name" value="Glycerol uptake facilitator protein"/>
    <property type="match status" value="1"/>
</dbReference>
<dbReference type="InterPro" id="IPR023271">
    <property type="entry name" value="Aquaporin-like"/>
</dbReference>
<accession>A0AA88YU87</accession>
<feature type="transmembrane region" description="Helical" evidence="5">
    <location>
        <begin position="86"/>
        <end position="105"/>
    </location>
</feature>
<comment type="caution">
    <text evidence="6">The sequence shown here is derived from an EMBL/GenBank/DDBJ whole genome shotgun (WGS) entry which is preliminary data.</text>
</comment>
<dbReference type="GO" id="GO:0015267">
    <property type="term" value="F:channel activity"/>
    <property type="evidence" value="ECO:0007669"/>
    <property type="project" value="InterPro"/>
</dbReference>
<dbReference type="InterPro" id="IPR051883">
    <property type="entry name" value="AQP11/12_channel"/>
</dbReference>
<keyword evidence="3 5" id="KW-1133">Transmembrane helix</keyword>
<keyword evidence="7" id="KW-1185">Reference proteome</keyword>
<comment type="subcellular location">
    <subcellularLocation>
        <location evidence="1">Membrane</location>
        <topology evidence="1">Multi-pass membrane protein</topology>
    </subcellularLocation>
</comment>
<evidence type="ECO:0000313" key="6">
    <source>
        <dbReference type="EMBL" id="KAK3108845.1"/>
    </source>
</evidence>
<evidence type="ECO:0000256" key="4">
    <source>
        <dbReference type="ARBA" id="ARBA00023136"/>
    </source>
</evidence>
<feature type="transmembrane region" description="Helical" evidence="5">
    <location>
        <begin position="27"/>
        <end position="48"/>
    </location>
</feature>
<dbReference type="InterPro" id="IPR000425">
    <property type="entry name" value="MIP"/>
</dbReference>
<evidence type="ECO:0000256" key="1">
    <source>
        <dbReference type="ARBA" id="ARBA00004141"/>
    </source>
</evidence>
<dbReference type="GO" id="GO:0005737">
    <property type="term" value="C:cytoplasm"/>
    <property type="evidence" value="ECO:0007669"/>
    <property type="project" value="TreeGrafter"/>
</dbReference>
<reference evidence="6" key="1">
    <citation type="submission" date="2019-08" db="EMBL/GenBank/DDBJ databases">
        <title>The improved chromosome-level genome for the pearl oyster Pinctada fucata martensii using PacBio sequencing and Hi-C.</title>
        <authorList>
            <person name="Zheng Z."/>
        </authorList>
    </citation>
    <scope>NUCLEOTIDE SEQUENCE</scope>
    <source>
        <strain evidence="6">ZZ-2019</strain>
        <tissue evidence="6">Adductor muscle</tissue>
    </source>
</reference>
<feature type="transmembrane region" description="Helical" evidence="5">
    <location>
        <begin position="173"/>
        <end position="195"/>
    </location>
</feature>
<dbReference type="GO" id="GO:0016020">
    <property type="term" value="C:membrane"/>
    <property type="evidence" value="ECO:0007669"/>
    <property type="project" value="UniProtKB-SubCell"/>
</dbReference>
<feature type="transmembrane region" description="Helical" evidence="5">
    <location>
        <begin position="250"/>
        <end position="268"/>
    </location>
</feature>
<protein>
    <recommendedName>
        <fullName evidence="8">Aquaporin</fullName>
    </recommendedName>
</protein>
<feature type="transmembrane region" description="Helical" evidence="5">
    <location>
        <begin position="207"/>
        <end position="230"/>
    </location>
</feature>
<evidence type="ECO:0008006" key="8">
    <source>
        <dbReference type="Google" id="ProtNLM"/>
    </source>
</evidence>
<organism evidence="6 7">
    <name type="scientific">Pinctada imbricata</name>
    <name type="common">Atlantic pearl-oyster</name>
    <name type="synonym">Pinctada martensii</name>
    <dbReference type="NCBI Taxonomy" id="66713"/>
    <lineage>
        <taxon>Eukaryota</taxon>
        <taxon>Metazoa</taxon>
        <taxon>Spiralia</taxon>
        <taxon>Lophotrochozoa</taxon>
        <taxon>Mollusca</taxon>
        <taxon>Bivalvia</taxon>
        <taxon>Autobranchia</taxon>
        <taxon>Pteriomorphia</taxon>
        <taxon>Pterioida</taxon>
        <taxon>Pterioidea</taxon>
        <taxon>Pteriidae</taxon>
        <taxon>Pinctada</taxon>
    </lineage>
</organism>
<evidence type="ECO:0000313" key="7">
    <source>
        <dbReference type="Proteomes" id="UP001186944"/>
    </source>
</evidence>
<feature type="transmembrane region" description="Helical" evidence="5">
    <location>
        <begin position="60"/>
        <end position="80"/>
    </location>
</feature>